<protein>
    <submittedName>
        <fullName evidence="2">Uncharacterized protein</fullName>
    </submittedName>
</protein>
<comment type="caution">
    <text evidence="2">The sequence shown here is derived from an EMBL/GenBank/DDBJ whole genome shotgun (WGS) entry which is preliminary data.</text>
</comment>
<reference evidence="2 3" key="1">
    <citation type="journal article" date="2021" name="Hortic Res">
        <title>Chromosome-scale assembly of the Dendrobium chrysotoxum genome enhances the understanding of orchid evolution.</title>
        <authorList>
            <person name="Zhang Y."/>
            <person name="Zhang G.Q."/>
            <person name="Zhang D."/>
            <person name="Liu X.D."/>
            <person name="Xu X.Y."/>
            <person name="Sun W.H."/>
            <person name="Yu X."/>
            <person name="Zhu X."/>
            <person name="Wang Z.W."/>
            <person name="Zhao X."/>
            <person name="Zhong W.Y."/>
            <person name="Chen H."/>
            <person name="Yin W.L."/>
            <person name="Huang T."/>
            <person name="Niu S.C."/>
            <person name="Liu Z.J."/>
        </authorList>
    </citation>
    <scope>NUCLEOTIDE SEQUENCE [LARGE SCALE GENOMIC DNA]</scope>
    <source>
        <strain evidence="2">Lindl</strain>
    </source>
</reference>
<feature type="compositionally biased region" description="Polar residues" evidence="1">
    <location>
        <begin position="1"/>
        <end position="13"/>
    </location>
</feature>
<feature type="region of interest" description="Disordered" evidence="1">
    <location>
        <begin position="1"/>
        <end position="32"/>
    </location>
</feature>
<evidence type="ECO:0000313" key="2">
    <source>
        <dbReference type="EMBL" id="KAH0468431.1"/>
    </source>
</evidence>
<accession>A0AAV7HHB7</accession>
<proteinExistence type="predicted"/>
<gene>
    <name evidence="2" type="ORF">IEQ34_003464</name>
</gene>
<dbReference type="AlphaFoldDB" id="A0AAV7HHB7"/>
<evidence type="ECO:0000256" key="1">
    <source>
        <dbReference type="SAM" id="MobiDB-lite"/>
    </source>
</evidence>
<organism evidence="2 3">
    <name type="scientific">Dendrobium chrysotoxum</name>
    <name type="common">Orchid</name>
    <dbReference type="NCBI Taxonomy" id="161865"/>
    <lineage>
        <taxon>Eukaryota</taxon>
        <taxon>Viridiplantae</taxon>
        <taxon>Streptophyta</taxon>
        <taxon>Embryophyta</taxon>
        <taxon>Tracheophyta</taxon>
        <taxon>Spermatophyta</taxon>
        <taxon>Magnoliopsida</taxon>
        <taxon>Liliopsida</taxon>
        <taxon>Asparagales</taxon>
        <taxon>Orchidaceae</taxon>
        <taxon>Epidendroideae</taxon>
        <taxon>Malaxideae</taxon>
        <taxon>Dendrobiinae</taxon>
        <taxon>Dendrobium</taxon>
    </lineage>
</organism>
<dbReference type="EMBL" id="JAGFBR010000004">
    <property type="protein sequence ID" value="KAH0468431.1"/>
    <property type="molecule type" value="Genomic_DNA"/>
</dbReference>
<dbReference type="Proteomes" id="UP000775213">
    <property type="component" value="Unassembled WGS sequence"/>
</dbReference>
<evidence type="ECO:0000313" key="3">
    <source>
        <dbReference type="Proteomes" id="UP000775213"/>
    </source>
</evidence>
<keyword evidence="3" id="KW-1185">Reference proteome</keyword>
<sequence length="116" mass="12591">MVVETNANSQNNIEDPLTADNEPVSTNGDDPISIQGVINRTNICLDNGSRNVDESMVVVTSKQNIVTTSSFILCVINKNLSDLDFMMNNKACANTLSFQTVVNEHDKALGGSKDDR</sequence>
<name>A0AAV7HHB7_DENCH</name>